<accession>A0ABP6FYV6</accession>
<gene>
    <name evidence="1" type="ORF">GCM10010412_098470</name>
</gene>
<sequence length="54" mass="6210">MHRVLELYDAPPADGRVVCVDEFGPLNLQPRKGKAWRPLRSPRRLRATYHPTTA</sequence>
<reference evidence="2" key="1">
    <citation type="journal article" date="2019" name="Int. J. Syst. Evol. Microbiol.">
        <title>The Global Catalogue of Microorganisms (GCM) 10K type strain sequencing project: providing services to taxonomists for standard genome sequencing and annotation.</title>
        <authorList>
            <consortium name="The Broad Institute Genomics Platform"/>
            <consortium name="The Broad Institute Genome Sequencing Center for Infectious Disease"/>
            <person name="Wu L."/>
            <person name="Ma J."/>
        </authorList>
    </citation>
    <scope>NUCLEOTIDE SEQUENCE [LARGE SCALE GENOMIC DNA]</scope>
    <source>
        <strain evidence="2">JCM 6835</strain>
    </source>
</reference>
<organism evidence="1 2">
    <name type="scientific">Nonomuraea recticatena</name>
    <dbReference type="NCBI Taxonomy" id="46178"/>
    <lineage>
        <taxon>Bacteria</taxon>
        <taxon>Bacillati</taxon>
        <taxon>Actinomycetota</taxon>
        <taxon>Actinomycetes</taxon>
        <taxon>Streptosporangiales</taxon>
        <taxon>Streptosporangiaceae</taxon>
        <taxon>Nonomuraea</taxon>
    </lineage>
</organism>
<evidence type="ECO:0000313" key="2">
    <source>
        <dbReference type="Proteomes" id="UP001501666"/>
    </source>
</evidence>
<name>A0ABP6FYV6_9ACTN</name>
<keyword evidence="2" id="KW-1185">Reference proteome</keyword>
<evidence type="ECO:0008006" key="3">
    <source>
        <dbReference type="Google" id="ProtNLM"/>
    </source>
</evidence>
<comment type="caution">
    <text evidence="1">The sequence shown here is derived from an EMBL/GenBank/DDBJ whole genome shotgun (WGS) entry which is preliminary data.</text>
</comment>
<protein>
    <recommendedName>
        <fullName evidence="3">Tc1-like transposase DDE domain-containing protein</fullName>
    </recommendedName>
</protein>
<proteinExistence type="predicted"/>
<evidence type="ECO:0000313" key="1">
    <source>
        <dbReference type="EMBL" id="GAA2700984.1"/>
    </source>
</evidence>
<dbReference type="RefSeq" id="WP_346157805.1">
    <property type="nucleotide sequence ID" value="NZ_BAAATE010000063.1"/>
</dbReference>
<dbReference type="Proteomes" id="UP001501666">
    <property type="component" value="Unassembled WGS sequence"/>
</dbReference>
<dbReference type="EMBL" id="BAAATE010000063">
    <property type="protein sequence ID" value="GAA2700984.1"/>
    <property type="molecule type" value="Genomic_DNA"/>
</dbReference>